<dbReference type="STRING" id="31234.E3M7A4"/>
<reference evidence="3" key="1">
    <citation type="submission" date="2007-07" db="EMBL/GenBank/DDBJ databases">
        <title>PCAP assembly of the Caenorhabditis remanei genome.</title>
        <authorList>
            <consortium name="The Caenorhabditis remanei Sequencing Consortium"/>
            <person name="Wilson R.K."/>
        </authorList>
    </citation>
    <scope>NUCLEOTIDE SEQUENCE [LARGE SCALE GENOMIC DNA]</scope>
    <source>
        <strain evidence="3">PB4641</strain>
    </source>
</reference>
<dbReference type="EMBL" id="DS268427">
    <property type="protein sequence ID" value="EFO93806.1"/>
    <property type="molecule type" value="Genomic_DNA"/>
</dbReference>
<dbReference type="AlphaFoldDB" id="E3M7A4"/>
<keyword evidence="1" id="KW-0472">Membrane</keyword>
<keyword evidence="1" id="KW-0812">Transmembrane</keyword>
<organism evidence="4">
    <name type="scientific">Caenorhabditis remanei</name>
    <name type="common">Caenorhabditis vulgaris</name>
    <dbReference type="NCBI Taxonomy" id="31234"/>
    <lineage>
        <taxon>Eukaryota</taxon>
        <taxon>Metazoa</taxon>
        <taxon>Ecdysozoa</taxon>
        <taxon>Nematoda</taxon>
        <taxon>Chromadorea</taxon>
        <taxon>Rhabditida</taxon>
        <taxon>Rhabditina</taxon>
        <taxon>Rhabditomorpha</taxon>
        <taxon>Rhabditoidea</taxon>
        <taxon>Rhabditidae</taxon>
        <taxon>Peloderinae</taxon>
        <taxon>Caenorhabditis</taxon>
    </lineage>
</organism>
<evidence type="ECO:0000313" key="3">
    <source>
        <dbReference type="EMBL" id="EFO93806.1"/>
    </source>
</evidence>
<feature type="chain" id="PRO_5012406859" evidence="2">
    <location>
        <begin position="16"/>
        <end position="419"/>
    </location>
</feature>
<dbReference type="Proteomes" id="UP000008281">
    <property type="component" value="Unassembled WGS sequence"/>
</dbReference>
<sequence>MKFTLLLWILPSISAYLFSIDDQTKECGVKPEKVIDDVFTRFFGIPAKNDEEDDFEAINVTTGSTITQLKLPDNEKIKYTTIGKADNPKICYTSETKPTVNGVIYFVEEVYADMDVYQSRGNNYTVEVSKNYTTVFSRDSTGSTLGILNADKDTSFEIHSGLPGDNDNLIFQYDSSQKVDQLYIAQNYFYVLNSGKPFSFTVSDKIGDFPVDPSTTTFGLNGFIMSPNFPATPPDNYEDLKVALKTREVEKILKLKVTTIQSSDAVKTGEEGIVLDEEPSVYVKIGDFDSNIPTEAKIRTTPFDVPLPTTANTIEIKSVNSAYTVQFDIEDVPTSTTATPSSTTTVTPKPVTSGTCPPTTCPVVTCPVSTPSTCPNVTCPVSTPCSCLTTTTELSTTTMGASTLSVASIITIFLVYSLF</sequence>
<evidence type="ECO:0000313" key="4">
    <source>
        <dbReference type="Proteomes" id="UP000008281"/>
    </source>
</evidence>
<feature type="signal peptide" evidence="2">
    <location>
        <begin position="1"/>
        <end position="15"/>
    </location>
</feature>
<dbReference type="eggNOG" id="KOG3575">
    <property type="taxonomic scope" value="Eukaryota"/>
</dbReference>
<accession>E3M7A4</accession>
<feature type="transmembrane region" description="Helical" evidence="1">
    <location>
        <begin position="399"/>
        <end position="418"/>
    </location>
</feature>
<dbReference type="InParanoid" id="E3M7A4"/>
<evidence type="ECO:0000256" key="2">
    <source>
        <dbReference type="SAM" id="SignalP"/>
    </source>
</evidence>
<name>E3M7A4_CAERE</name>
<keyword evidence="2" id="KW-0732">Signal</keyword>
<proteinExistence type="predicted"/>
<dbReference type="HOGENOM" id="CLU_053592_0_0_1"/>
<evidence type="ECO:0000256" key="1">
    <source>
        <dbReference type="SAM" id="Phobius"/>
    </source>
</evidence>
<dbReference type="OMA" id="CTIPTIS"/>
<dbReference type="FunCoup" id="E3M7A4">
    <property type="interactions" value="1764"/>
</dbReference>
<gene>
    <name evidence="3" type="ORF">CRE_12503</name>
</gene>
<dbReference type="OrthoDB" id="5868058at2759"/>
<keyword evidence="4" id="KW-1185">Reference proteome</keyword>
<protein>
    <submittedName>
        <fullName evidence="3">Uncharacterized protein</fullName>
    </submittedName>
</protein>
<keyword evidence="1" id="KW-1133">Transmembrane helix</keyword>